<organism evidence="9 10">
    <name type="scientific">Candidatus Terraquivivens tikiterensis</name>
    <dbReference type="NCBI Taxonomy" id="1980982"/>
    <lineage>
        <taxon>Archaea</taxon>
        <taxon>Nitrososphaerota</taxon>
        <taxon>Candidatus Wolframiiraptoraceae</taxon>
        <taxon>Candidatus Terraquivivens</taxon>
    </lineage>
</organism>
<evidence type="ECO:0000313" key="9">
    <source>
        <dbReference type="EMBL" id="PUA32709.1"/>
    </source>
</evidence>
<accession>A0A2R7Y5P5</accession>
<dbReference type="SUPFAM" id="SSF52518">
    <property type="entry name" value="Thiamin diphosphate-binding fold (THDP-binding)"/>
    <property type="match status" value="1"/>
</dbReference>
<dbReference type="PANTHER" id="PTHR32154">
    <property type="entry name" value="PYRUVATE-FLAVODOXIN OXIDOREDUCTASE-RELATED"/>
    <property type="match status" value="1"/>
</dbReference>
<evidence type="ECO:0000259" key="7">
    <source>
        <dbReference type="Pfam" id="PF01855"/>
    </source>
</evidence>
<sequence length="649" mass="71376">MQLNRLVWRIGGAQGSGVDLAANVFARACAMGGLNVFGTREYYSNIKGMHSYFTVVTSDGQVRAHSNSVHLLSSFDAETVVRHALSVVPNGGIIFDPSVVEEDIKKIPTMEREYVKRVIKMLKSEGLGEGVKDVLELAKRRDVVQIPLPYLDLLKEISRLVAEPQLSLLMRMVNIMAVSAAFSLLGYDFELVSKSIEATFRERGKIAQMNVKAAEYVYDYVRQTYGNAMKISLSPRKSSEERILVSGTTSVALGKIAAGVRFQSYYPITPASDESVYLEDVEVFELRPEAEAESATMDKTGSIVVFQTEDEIAAIASATGAALTGTRAATATSGPGFSLMVEGLSWAGMNEVPVVVTLYQRGGPSTGLPTRHEQADLLFAMYGGHGEFPRIVLASGDIEEAFYDAVLAQNYAERYQLPVIHILDKALANSIMTCKKFDPSKVVIERGQFVTEKDVDGEYLRFKLTESGISPMARLGEKGTIFWNTGDEHDEYGHITEDPVLRDAMMEKRMKKLETAAREIPDEDKLKVFGDESAPNVVVSWGSPKGAILDSLDALREEGVDVCYVQVKMMRPFPTKTMERILSGAKKIVDVENNYSGQLGRVIKSELGIGPSHYVLKYNGRPIASEEAFHGIMSAVKKDKRRVVLRGGA</sequence>
<dbReference type="InterPro" id="IPR002869">
    <property type="entry name" value="Pyrv_flavodox_OxRed_cen"/>
</dbReference>
<dbReference type="NCBIfam" id="TIGR03710">
    <property type="entry name" value="OAFO_sf"/>
    <property type="match status" value="1"/>
</dbReference>
<dbReference type="Pfam" id="PF01558">
    <property type="entry name" value="POR"/>
    <property type="match status" value="1"/>
</dbReference>
<dbReference type="Pfam" id="PF01855">
    <property type="entry name" value="POR_N"/>
    <property type="match status" value="1"/>
</dbReference>
<protein>
    <recommendedName>
        <fullName evidence="2">2-oxoacid oxidoreductase (ferredoxin)</fullName>
        <ecNumber evidence="2">1.2.7.11</ecNumber>
    </recommendedName>
</protein>
<keyword evidence="3" id="KW-0560">Oxidoreductase</keyword>
<dbReference type="EMBL" id="NDWU01000007">
    <property type="protein sequence ID" value="PUA32709.1"/>
    <property type="molecule type" value="Genomic_DNA"/>
</dbReference>
<dbReference type="NCBIfam" id="NF041170">
    <property type="entry name" value="Oxoac_fdxalpha_Archa"/>
    <property type="match status" value="1"/>
</dbReference>
<dbReference type="InterPro" id="IPR029061">
    <property type="entry name" value="THDP-binding"/>
</dbReference>
<evidence type="ECO:0000313" key="10">
    <source>
        <dbReference type="Proteomes" id="UP000244066"/>
    </source>
</evidence>
<dbReference type="SUPFAM" id="SSF52922">
    <property type="entry name" value="TK C-terminal domain-like"/>
    <property type="match status" value="1"/>
</dbReference>
<evidence type="ECO:0000259" key="8">
    <source>
        <dbReference type="Pfam" id="PF17147"/>
    </source>
</evidence>
<reference evidence="9 10" key="1">
    <citation type="submission" date="2017-04" db="EMBL/GenBank/DDBJ databases">
        <title>Draft Aigarchaeota genome from a New Zealand hot spring.</title>
        <authorList>
            <person name="Reysenbach A.-L."/>
            <person name="Donaho J.A."/>
            <person name="Gerhart J."/>
            <person name="Kelley J.F."/>
            <person name="Kouba K."/>
            <person name="Podar M."/>
            <person name="Stott M."/>
        </authorList>
    </citation>
    <scope>NUCLEOTIDE SEQUENCE [LARGE SCALE GENOMIC DNA]</scope>
    <source>
        <strain evidence="9">NZ13_MG1</strain>
    </source>
</reference>
<dbReference type="GO" id="GO:0019164">
    <property type="term" value="F:pyruvate synthase activity"/>
    <property type="evidence" value="ECO:0007669"/>
    <property type="project" value="UniProtKB-ARBA"/>
</dbReference>
<dbReference type="Pfam" id="PF17147">
    <property type="entry name" value="PFOR_II"/>
    <property type="match status" value="1"/>
</dbReference>
<dbReference type="InterPro" id="IPR022367">
    <property type="entry name" value="2-oxoacid/accept_OxRdtase_asu"/>
</dbReference>
<dbReference type="CDD" id="cd07034">
    <property type="entry name" value="TPP_PYR_PFOR_IOR-alpha_like"/>
    <property type="match status" value="1"/>
</dbReference>
<evidence type="ECO:0000256" key="1">
    <source>
        <dbReference type="ARBA" id="ARBA00011631"/>
    </source>
</evidence>
<evidence type="ECO:0000256" key="2">
    <source>
        <dbReference type="ARBA" id="ARBA00012691"/>
    </source>
</evidence>
<dbReference type="FunFam" id="3.40.50.920:FF:000009">
    <property type="entry name" value="2-oxoglutarate ferredoxin oxidoreductase subunit alpha"/>
    <property type="match status" value="1"/>
</dbReference>
<dbReference type="InterPro" id="IPR009014">
    <property type="entry name" value="Transketo_C/PFOR_II"/>
</dbReference>
<dbReference type="AlphaFoldDB" id="A0A2R7Y5P5"/>
<proteinExistence type="predicted"/>
<dbReference type="GO" id="GO:0006979">
    <property type="term" value="P:response to oxidative stress"/>
    <property type="evidence" value="ECO:0007669"/>
    <property type="project" value="TreeGrafter"/>
</dbReference>
<dbReference type="Gene3D" id="3.40.50.970">
    <property type="match status" value="1"/>
</dbReference>
<name>A0A2R7Y5P5_9ARCH</name>
<dbReference type="InterPro" id="IPR053400">
    <property type="entry name" value="2-oxoacid_Fdx_oxidoreductase"/>
</dbReference>
<dbReference type="InterPro" id="IPR019752">
    <property type="entry name" value="Pyrv/ketoisovalerate_OxRed_cat"/>
</dbReference>
<dbReference type="Gene3D" id="3.40.920.10">
    <property type="entry name" value="Pyruvate-ferredoxin oxidoreductase, PFOR, domain III"/>
    <property type="match status" value="1"/>
</dbReference>
<dbReference type="EC" id="1.2.7.11" evidence="2"/>
<dbReference type="GO" id="GO:0018491">
    <property type="term" value="F:2-oxobutyrate synthase activity"/>
    <property type="evidence" value="ECO:0007669"/>
    <property type="project" value="UniProtKB-ARBA"/>
</dbReference>
<comment type="catalytic activity">
    <reaction evidence="5">
        <text>a 2-oxocarboxylate + 2 oxidized [2Fe-2S]-[ferredoxin] + CoA = an acyl-CoA + 2 reduced [2Fe-2S]-[ferredoxin] + CO2 + H(+)</text>
        <dbReference type="Rhea" id="RHEA:42316"/>
        <dbReference type="Rhea" id="RHEA-COMP:10000"/>
        <dbReference type="Rhea" id="RHEA-COMP:10001"/>
        <dbReference type="ChEBI" id="CHEBI:15378"/>
        <dbReference type="ChEBI" id="CHEBI:16526"/>
        <dbReference type="ChEBI" id="CHEBI:33737"/>
        <dbReference type="ChEBI" id="CHEBI:33738"/>
        <dbReference type="ChEBI" id="CHEBI:35179"/>
        <dbReference type="ChEBI" id="CHEBI:57287"/>
        <dbReference type="ChEBI" id="CHEBI:58342"/>
        <dbReference type="EC" id="1.2.7.11"/>
    </reaction>
</comment>
<dbReference type="InterPro" id="IPR033412">
    <property type="entry name" value="PFOR_II"/>
</dbReference>
<evidence type="ECO:0000256" key="3">
    <source>
        <dbReference type="ARBA" id="ARBA00023002"/>
    </source>
</evidence>
<feature type="domain" description="Pyruvate/ketoisovalerate oxidoreductase catalytic" evidence="6">
    <location>
        <begin position="15"/>
        <end position="218"/>
    </location>
</feature>
<evidence type="ECO:0000256" key="4">
    <source>
        <dbReference type="ARBA" id="ARBA00023317"/>
    </source>
</evidence>
<dbReference type="InterPro" id="IPR002880">
    <property type="entry name" value="Pyrv_Fd/Flavodoxin_OxRdtase_N"/>
</dbReference>
<feature type="domain" description="Pyruvate flavodoxin/ferredoxin oxidoreductase pyrimidine binding" evidence="7">
    <location>
        <begin position="254"/>
        <end position="503"/>
    </location>
</feature>
<dbReference type="FunFam" id="3.40.50.970:FF:000022">
    <property type="entry name" value="2-oxoglutarate ferredoxin oxidoreductase alpha subunit"/>
    <property type="match status" value="1"/>
</dbReference>
<comment type="caution">
    <text evidence="9">The sequence shown here is derived from an EMBL/GenBank/DDBJ whole genome shotgun (WGS) entry which is preliminary data.</text>
</comment>
<dbReference type="SUPFAM" id="SSF53323">
    <property type="entry name" value="Pyruvate-ferredoxin oxidoreductase, PFOR, domain III"/>
    <property type="match status" value="1"/>
</dbReference>
<gene>
    <name evidence="9" type="ORF">B9J98_03810</name>
</gene>
<evidence type="ECO:0000256" key="5">
    <source>
        <dbReference type="ARBA" id="ARBA00048893"/>
    </source>
</evidence>
<dbReference type="InterPro" id="IPR050722">
    <property type="entry name" value="Pyruvate:ferred/Flavod_OxRd"/>
</dbReference>
<feature type="domain" description="Pyruvate:ferredoxin oxidoreductase core" evidence="8">
    <location>
        <begin position="534"/>
        <end position="626"/>
    </location>
</feature>
<dbReference type="PANTHER" id="PTHR32154:SF16">
    <property type="entry name" value="PYRUVATE FLAVODOXIN_FERREDOXIN OXIDOREDUCTASE DOMAIN PROTEIN"/>
    <property type="match status" value="1"/>
</dbReference>
<comment type="subunit">
    <text evidence="1">Heterodimer composed of an alpha and a beta subunit.</text>
</comment>
<dbReference type="Proteomes" id="UP000244066">
    <property type="component" value="Unassembled WGS sequence"/>
</dbReference>
<evidence type="ECO:0000259" key="6">
    <source>
        <dbReference type="Pfam" id="PF01558"/>
    </source>
</evidence>
<dbReference type="Gene3D" id="3.40.50.920">
    <property type="match status" value="1"/>
</dbReference>
<keyword evidence="4" id="KW-0670">Pyruvate</keyword>